<reference evidence="1 2" key="1">
    <citation type="journal article" date="2017" name="ISME J.">
        <title>Energy and carbon metabolisms in a deep terrestrial subsurface fluid microbial community.</title>
        <authorList>
            <person name="Momper L."/>
            <person name="Jungbluth S.P."/>
            <person name="Lee M.D."/>
            <person name="Amend J.P."/>
        </authorList>
    </citation>
    <scope>NUCLEOTIDE SEQUENCE [LARGE SCALE GENOMIC DNA]</scope>
    <source>
        <strain evidence="1">SURF_46</strain>
    </source>
</reference>
<gene>
    <name evidence="1" type="ORF">C4561_05620</name>
</gene>
<dbReference type="Proteomes" id="UP000265540">
    <property type="component" value="Unassembled WGS sequence"/>
</dbReference>
<proteinExistence type="predicted"/>
<dbReference type="EMBL" id="QZJF01000024">
    <property type="protein sequence ID" value="RJR26265.1"/>
    <property type="molecule type" value="Genomic_DNA"/>
</dbReference>
<name>A0A3A4ZAA0_UNCKA</name>
<comment type="caution">
    <text evidence="1">The sequence shown here is derived from an EMBL/GenBank/DDBJ whole genome shotgun (WGS) entry which is preliminary data.</text>
</comment>
<accession>A0A3A4ZAA0</accession>
<protein>
    <submittedName>
        <fullName evidence="1">Uncharacterized protein</fullName>
    </submittedName>
</protein>
<evidence type="ECO:0000313" key="1">
    <source>
        <dbReference type="EMBL" id="RJR26265.1"/>
    </source>
</evidence>
<organism evidence="1 2">
    <name type="scientific">candidate division WWE3 bacterium</name>
    <dbReference type="NCBI Taxonomy" id="2053526"/>
    <lineage>
        <taxon>Bacteria</taxon>
        <taxon>Katanobacteria</taxon>
    </lineage>
</organism>
<dbReference type="AlphaFoldDB" id="A0A3A4ZAA0"/>
<evidence type="ECO:0000313" key="2">
    <source>
        <dbReference type="Proteomes" id="UP000265540"/>
    </source>
</evidence>
<sequence length="120" mass="13732">MIQVLSRGYYKLIKITPFSEKLVLDNDCFSWSNASELSVIPDKCRDENDIKAEGNYRLYTVADENKYTEGQHLELQTGCGCWQSYLLPLGLPKSKNKHVKILNIEERLTVTNNCCQHSSS</sequence>